<dbReference type="STRING" id="29542.A6070_04760"/>
<dbReference type="KEGG" id="pace:A6070_04760"/>
<evidence type="ECO:0000313" key="3">
    <source>
        <dbReference type="Proteomes" id="UP000182264"/>
    </source>
</evidence>
<dbReference type="RefSeq" id="WP_072287286.1">
    <property type="nucleotide sequence ID" value="NZ_CP015455.1"/>
</dbReference>
<dbReference type="InterPro" id="IPR052729">
    <property type="entry name" value="Acyl/Acetyltrans_Enzymes"/>
</dbReference>
<accession>A0A1L3GHU7</accession>
<dbReference type="PANTHER" id="PTHR47237">
    <property type="entry name" value="SLL0310 PROTEIN"/>
    <property type="match status" value="1"/>
</dbReference>
<dbReference type="GO" id="GO:0016747">
    <property type="term" value="F:acyltransferase activity, transferring groups other than amino-acyl groups"/>
    <property type="evidence" value="ECO:0007669"/>
    <property type="project" value="InterPro"/>
</dbReference>
<sequence>MADTQQQDELALIRPEIRDWGAFFFWAQAEYWQVLPAEAALFRGPLADWAFALRSRDQTCGFATAVPYADFAWIGNLIIAPEKRGMGLGRHLFDQVCDKLRRSGIQSLWLTASEQGRPLYASRGFRPCDRIERWQMFIPPLQHCSAPVLPTDLEHLYRMDRRVWGTDRRLILQYLATGGRIIRTGNSIALLQNYGSLKVLGPWLSREHSPREHAAVIRTAIRAAGGGTLHIDVLASTGAAALLAECGFIRSGCGTLMVACDGAACPPKQAVALASLGSLG</sequence>
<dbReference type="OrthoDB" id="5393364at2"/>
<organism evidence="2 3">
    <name type="scientific">Syntrophotalea acetylenica</name>
    <name type="common">Pelobacter acetylenicus</name>
    <dbReference type="NCBI Taxonomy" id="29542"/>
    <lineage>
        <taxon>Bacteria</taxon>
        <taxon>Pseudomonadati</taxon>
        <taxon>Thermodesulfobacteriota</taxon>
        <taxon>Desulfuromonadia</taxon>
        <taxon>Desulfuromonadales</taxon>
        <taxon>Syntrophotaleaceae</taxon>
        <taxon>Syntrophotalea</taxon>
    </lineage>
</organism>
<gene>
    <name evidence="2" type="ORF">A7E75_10755</name>
</gene>
<evidence type="ECO:0000313" key="2">
    <source>
        <dbReference type="EMBL" id="APG25445.1"/>
    </source>
</evidence>
<dbReference type="EMBL" id="CP015518">
    <property type="protein sequence ID" value="APG25445.1"/>
    <property type="molecule type" value="Genomic_DNA"/>
</dbReference>
<dbReference type="Pfam" id="PF00583">
    <property type="entry name" value="Acetyltransf_1"/>
    <property type="match status" value="1"/>
</dbReference>
<keyword evidence="3" id="KW-1185">Reference proteome</keyword>
<dbReference type="Gene3D" id="3.40.630.30">
    <property type="match status" value="1"/>
</dbReference>
<dbReference type="PANTHER" id="PTHR47237:SF1">
    <property type="entry name" value="SLL0310 PROTEIN"/>
    <property type="match status" value="1"/>
</dbReference>
<dbReference type="PROSITE" id="PS51186">
    <property type="entry name" value="GNAT"/>
    <property type="match status" value="1"/>
</dbReference>
<dbReference type="CDD" id="cd04301">
    <property type="entry name" value="NAT_SF"/>
    <property type="match status" value="1"/>
</dbReference>
<proteinExistence type="predicted"/>
<feature type="domain" description="N-acetyltransferase" evidence="1">
    <location>
        <begin position="11"/>
        <end position="154"/>
    </location>
</feature>
<dbReference type="InterPro" id="IPR016181">
    <property type="entry name" value="Acyl_CoA_acyltransferase"/>
</dbReference>
<dbReference type="InterPro" id="IPR000182">
    <property type="entry name" value="GNAT_dom"/>
</dbReference>
<name>A0A1L3GHU7_SYNAC</name>
<protein>
    <recommendedName>
        <fullName evidence="1">N-acetyltransferase domain-containing protein</fullName>
    </recommendedName>
</protein>
<dbReference type="Proteomes" id="UP000182264">
    <property type="component" value="Chromosome"/>
</dbReference>
<dbReference type="SUPFAM" id="SSF55729">
    <property type="entry name" value="Acyl-CoA N-acyltransferases (Nat)"/>
    <property type="match status" value="1"/>
</dbReference>
<dbReference type="AlphaFoldDB" id="A0A1L3GHU7"/>
<reference evidence="2 3" key="1">
    <citation type="journal article" date="2017" name="Genome Announc.">
        <title>Complete Genome Sequences of Two Acetylene-Fermenting Pelobacter acetylenicus Strains.</title>
        <authorList>
            <person name="Sutton J.M."/>
            <person name="Baesman S.M."/>
            <person name="Fierst J.L."/>
            <person name="Poret-Peterson A.T."/>
            <person name="Oremland R.S."/>
            <person name="Dunlap D.S."/>
            <person name="Akob D.M."/>
        </authorList>
    </citation>
    <scope>NUCLEOTIDE SEQUENCE [LARGE SCALE GENOMIC DNA]</scope>
    <source>
        <strain evidence="2 3">DSM 3247</strain>
    </source>
</reference>
<evidence type="ECO:0000259" key="1">
    <source>
        <dbReference type="PROSITE" id="PS51186"/>
    </source>
</evidence>